<evidence type="ECO:0000256" key="2">
    <source>
        <dbReference type="ARBA" id="ARBA00009477"/>
    </source>
</evidence>
<dbReference type="PANTHER" id="PTHR30469:SF20">
    <property type="entry name" value="EFFLUX RND TRANSPORTER PERIPLASMIC ADAPTOR SUBUNIT"/>
    <property type="match status" value="1"/>
</dbReference>
<gene>
    <name evidence="8" type="ORF">FUA23_04245</name>
</gene>
<dbReference type="InterPro" id="IPR006143">
    <property type="entry name" value="RND_pump_MFP"/>
</dbReference>
<evidence type="ECO:0000259" key="7">
    <source>
        <dbReference type="Pfam" id="PF25967"/>
    </source>
</evidence>
<dbReference type="PROSITE" id="PS51257">
    <property type="entry name" value="PROKAR_LIPOPROTEIN"/>
    <property type="match status" value="1"/>
</dbReference>
<keyword evidence="9" id="KW-1185">Reference proteome</keyword>
<evidence type="ECO:0000259" key="6">
    <source>
        <dbReference type="Pfam" id="PF25954"/>
    </source>
</evidence>
<protein>
    <submittedName>
        <fullName evidence="8">Efflux RND transporter periplasmic adaptor subunit</fullName>
    </submittedName>
</protein>
<evidence type="ECO:0000256" key="3">
    <source>
        <dbReference type="ARBA" id="ARBA00022448"/>
    </source>
</evidence>
<reference evidence="8 9" key="1">
    <citation type="submission" date="2019-08" db="EMBL/GenBank/DDBJ databases">
        <title>Lewinella sp. strain SSH13 Genome sequencing and assembly.</title>
        <authorList>
            <person name="Kim I."/>
        </authorList>
    </citation>
    <scope>NUCLEOTIDE SEQUENCE [LARGE SCALE GENOMIC DNA]</scope>
    <source>
        <strain evidence="8 9">SSH13</strain>
    </source>
</reference>
<evidence type="ECO:0000313" key="9">
    <source>
        <dbReference type="Proteomes" id="UP000321907"/>
    </source>
</evidence>
<dbReference type="Gene3D" id="2.40.30.170">
    <property type="match status" value="1"/>
</dbReference>
<dbReference type="InterPro" id="IPR058625">
    <property type="entry name" value="MdtA-like_BSH"/>
</dbReference>
<comment type="similarity">
    <text evidence="2">Belongs to the membrane fusion protein (MFP) (TC 8.A.1) family.</text>
</comment>
<dbReference type="GO" id="GO:1990281">
    <property type="term" value="C:efflux pump complex"/>
    <property type="evidence" value="ECO:0007669"/>
    <property type="project" value="TreeGrafter"/>
</dbReference>
<dbReference type="Pfam" id="PF25967">
    <property type="entry name" value="RND-MFP_C"/>
    <property type="match status" value="1"/>
</dbReference>
<dbReference type="Gene3D" id="2.40.420.20">
    <property type="match status" value="1"/>
</dbReference>
<dbReference type="InterPro" id="IPR058627">
    <property type="entry name" value="MdtA-like_C"/>
</dbReference>
<dbReference type="Gene3D" id="1.10.287.470">
    <property type="entry name" value="Helix hairpin bin"/>
    <property type="match status" value="1"/>
</dbReference>
<dbReference type="OrthoDB" id="1185083at2"/>
<feature type="domain" description="Multidrug resistance protein MdtA-like C-terminal permuted SH3" evidence="7">
    <location>
        <begin position="299"/>
        <end position="361"/>
    </location>
</feature>
<dbReference type="RefSeq" id="WP_147929478.1">
    <property type="nucleotide sequence ID" value="NZ_VOXD01000004.1"/>
</dbReference>
<dbReference type="InterPro" id="IPR058792">
    <property type="entry name" value="Beta-barrel_RND_2"/>
</dbReference>
<dbReference type="EMBL" id="VOXD01000004">
    <property type="protein sequence ID" value="TXF91021.1"/>
    <property type="molecule type" value="Genomic_DNA"/>
</dbReference>
<comment type="caution">
    <text evidence="8">The sequence shown here is derived from an EMBL/GenBank/DDBJ whole genome shotgun (WGS) entry which is preliminary data.</text>
</comment>
<feature type="coiled-coil region" evidence="4">
    <location>
        <begin position="103"/>
        <end position="161"/>
    </location>
</feature>
<evidence type="ECO:0000313" key="8">
    <source>
        <dbReference type="EMBL" id="TXF91021.1"/>
    </source>
</evidence>
<dbReference type="Pfam" id="PF25954">
    <property type="entry name" value="Beta-barrel_RND_2"/>
    <property type="match status" value="1"/>
</dbReference>
<proteinExistence type="inferred from homology"/>
<evidence type="ECO:0000256" key="1">
    <source>
        <dbReference type="ARBA" id="ARBA00004196"/>
    </source>
</evidence>
<keyword evidence="4" id="KW-0175">Coiled coil</keyword>
<dbReference type="SUPFAM" id="SSF111369">
    <property type="entry name" value="HlyD-like secretion proteins"/>
    <property type="match status" value="1"/>
</dbReference>
<feature type="domain" description="CusB-like beta-barrel" evidence="6">
    <location>
        <begin position="217"/>
        <end position="288"/>
    </location>
</feature>
<dbReference type="PANTHER" id="PTHR30469">
    <property type="entry name" value="MULTIDRUG RESISTANCE PROTEIN MDTA"/>
    <property type="match status" value="1"/>
</dbReference>
<dbReference type="Gene3D" id="2.40.50.100">
    <property type="match status" value="1"/>
</dbReference>
<name>A0A5C7FLW9_9BACT</name>
<evidence type="ECO:0000259" key="5">
    <source>
        <dbReference type="Pfam" id="PF25917"/>
    </source>
</evidence>
<accession>A0A5C7FLW9</accession>
<organism evidence="8 9">
    <name type="scientific">Neolewinella aurantiaca</name>
    <dbReference type="NCBI Taxonomy" id="2602767"/>
    <lineage>
        <taxon>Bacteria</taxon>
        <taxon>Pseudomonadati</taxon>
        <taxon>Bacteroidota</taxon>
        <taxon>Saprospiria</taxon>
        <taxon>Saprospirales</taxon>
        <taxon>Lewinellaceae</taxon>
        <taxon>Neolewinella</taxon>
    </lineage>
</organism>
<dbReference type="NCBIfam" id="TIGR01730">
    <property type="entry name" value="RND_mfp"/>
    <property type="match status" value="1"/>
</dbReference>
<dbReference type="Proteomes" id="UP000321907">
    <property type="component" value="Unassembled WGS sequence"/>
</dbReference>
<dbReference type="AlphaFoldDB" id="A0A5C7FLW9"/>
<sequence length="373" mass="40050">MRYLFFLPFLALFTACGGGEEALPEVPVRAVRYGEVFPDDGSTSQSYTGVATAAGETPLSFRVGGTIRELRVKLGDRVTRGQLIATLDPADLQVQSSQSRAQYEASEANVKSAETQLVAARAAYDRMLKLYESNSISLSDFEQARSQFQSAQAQLEASKSQLDASGSQVRAARNQVSYTRLTAPFTGIITMLNVERNEFVGSGKAIVHLSTEEDPEVEVNLPESRIGAISQGMKVDITFPALSGQTYEGTVTEVAYAAGDAPSYPVTVRIEKAGKTVRPGMAANVRFTFGEDSNARALILTPIESVTEGPEGKFVYLLTPGEHGNYVANKTKVTIGDLHEKGFEVTSGLKAGDKVATAGLKSLLDGMEVRLLD</sequence>
<dbReference type="GO" id="GO:0015562">
    <property type="term" value="F:efflux transmembrane transporter activity"/>
    <property type="evidence" value="ECO:0007669"/>
    <property type="project" value="InterPro"/>
</dbReference>
<feature type="domain" description="Multidrug resistance protein MdtA-like barrel-sandwich hybrid" evidence="5">
    <location>
        <begin position="62"/>
        <end position="205"/>
    </location>
</feature>
<dbReference type="Pfam" id="PF25917">
    <property type="entry name" value="BSH_RND"/>
    <property type="match status" value="1"/>
</dbReference>
<evidence type="ECO:0000256" key="4">
    <source>
        <dbReference type="SAM" id="Coils"/>
    </source>
</evidence>
<keyword evidence="3" id="KW-0813">Transport</keyword>
<comment type="subcellular location">
    <subcellularLocation>
        <location evidence="1">Cell envelope</location>
    </subcellularLocation>
</comment>